<evidence type="ECO:0000313" key="3">
    <source>
        <dbReference type="Proteomes" id="UP000747399"/>
    </source>
</evidence>
<dbReference type="EMBL" id="BNCO01000039">
    <property type="protein sequence ID" value="GIL60288.1"/>
    <property type="molecule type" value="Genomic_DNA"/>
</dbReference>
<accession>A0A8J4BJY8</accession>
<organism evidence="2 3">
    <name type="scientific">Volvox africanus</name>
    <dbReference type="NCBI Taxonomy" id="51714"/>
    <lineage>
        <taxon>Eukaryota</taxon>
        <taxon>Viridiplantae</taxon>
        <taxon>Chlorophyta</taxon>
        <taxon>core chlorophytes</taxon>
        <taxon>Chlorophyceae</taxon>
        <taxon>CS clade</taxon>
        <taxon>Chlamydomonadales</taxon>
        <taxon>Volvocaceae</taxon>
        <taxon>Volvox</taxon>
    </lineage>
</organism>
<gene>
    <name evidence="2" type="ORF">Vafri_14918</name>
</gene>
<evidence type="ECO:0000256" key="1">
    <source>
        <dbReference type="SAM" id="Phobius"/>
    </source>
</evidence>
<evidence type="ECO:0000313" key="2">
    <source>
        <dbReference type="EMBL" id="GIL60288.1"/>
    </source>
</evidence>
<keyword evidence="1" id="KW-1133">Transmembrane helix</keyword>
<protein>
    <submittedName>
        <fullName evidence="2">Uncharacterized protein</fullName>
    </submittedName>
</protein>
<comment type="caution">
    <text evidence="2">The sequence shown here is derived from an EMBL/GenBank/DDBJ whole genome shotgun (WGS) entry which is preliminary data.</text>
</comment>
<keyword evidence="1" id="KW-0812">Transmembrane</keyword>
<reference evidence="2" key="1">
    <citation type="journal article" date="2021" name="Proc. Natl. Acad. Sci. U.S.A.">
        <title>Three genomes in the algal genus Volvox reveal the fate of a haploid sex-determining region after a transition to homothallism.</title>
        <authorList>
            <person name="Yamamoto K."/>
            <person name="Hamaji T."/>
            <person name="Kawai-Toyooka H."/>
            <person name="Matsuzaki R."/>
            <person name="Takahashi F."/>
            <person name="Nishimura Y."/>
            <person name="Kawachi M."/>
            <person name="Noguchi H."/>
            <person name="Minakuchi Y."/>
            <person name="Umen J.G."/>
            <person name="Toyoda A."/>
            <person name="Nozaki H."/>
        </authorList>
    </citation>
    <scope>NUCLEOTIDE SEQUENCE</scope>
    <source>
        <strain evidence="2">NIES-3780</strain>
    </source>
</reference>
<feature type="transmembrane region" description="Helical" evidence="1">
    <location>
        <begin position="21"/>
        <end position="49"/>
    </location>
</feature>
<dbReference type="AlphaFoldDB" id="A0A8J4BJY8"/>
<name>A0A8J4BJY8_9CHLO</name>
<dbReference type="Proteomes" id="UP000747399">
    <property type="component" value="Unassembled WGS sequence"/>
</dbReference>
<keyword evidence="1" id="KW-0472">Membrane</keyword>
<keyword evidence="3" id="KW-1185">Reference proteome</keyword>
<sequence length="475" mass="53379">MQARRTSSCRALLGVTRPSTLLLPVPFSLPLLPLHLFLLLLLVVSLATFSHEACAAVTPGTHPSVAPASSSRAIHSLNRRASALPPKRANLTACPNLRIAIFNGVPYHYEVLAGLAHLFRRYRHRTDVYVHRYTQRDAGEGSWDVLRRFRIKYRLLTRTRLEALARDKPFYDVVILVSPEYELPDLENLLQNIRRHLTVAIVHNSDFEDMQHLIRVAEGGGSSMRLVTLSPHTAASLAARVGRNVEWALPVYPFKPDVDCLNTSSTMYSLQTCLRGFSIQGRFSSQRRNYSTLWQQLASRRTDLTAGLTDARFHINMLGKGAEQRLRLPGELQPLVRLHRRLPFRDFYNKLHHSFAIVPLFGSSRYLTHKFSSSIISSLISGTPLIASRGVLAAYGMLDERSVFVQEKGDRELDVMLRVIMMAKRDLLAVREGVLEARRKANDRATVFYAELLTESCRAAASRKGTGSTMAEAAV</sequence>
<proteinExistence type="predicted"/>